<name>A0A382T8K0_9ZZZZ</name>
<dbReference type="AlphaFoldDB" id="A0A382T8K0"/>
<gene>
    <name evidence="1" type="ORF">METZ01_LOCUS370681</name>
</gene>
<accession>A0A382T8K0</accession>
<sequence length="98" mass="11015">MESERISEFVRKMLSDCNETKTQDNLIIRQATGKPEGTHLTCADIIEHIRNTKDASVYLSGLKILVLLLFGGKKNIEENPIQIVAKLITEGFEKNLLS</sequence>
<organism evidence="1">
    <name type="scientific">marine metagenome</name>
    <dbReference type="NCBI Taxonomy" id="408172"/>
    <lineage>
        <taxon>unclassified sequences</taxon>
        <taxon>metagenomes</taxon>
        <taxon>ecological metagenomes</taxon>
    </lineage>
</organism>
<proteinExistence type="predicted"/>
<reference evidence="1" key="1">
    <citation type="submission" date="2018-05" db="EMBL/GenBank/DDBJ databases">
        <authorList>
            <person name="Lanie J.A."/>
            <person name="Ng W.-L."/>
            <person name="Kazmierczak K.M."/>
            <person name="Andrzejewski T.M."/>
            <person name="Davidsen T.M."/>
            <person name="Wayne K.J."/>
            <person name="Tettelin H."/>
            <person name="Glass J.I."/>
            <person name="Rusch D."/>
            <person name="Podicherti R."/>
            <person name="Tsui H.-C.T."/>
            <person name="Winkler M.E."/>
        </authorList>
    </citation>
    <scope>NUCLEOTIDE SEQUENCE</scope>
</reference>
<evidence type="ECO:0000313" key="1">
    <source>
        <dbReference type="EMBL" id="SVD17827.1"/>
    </source>
</evidence>
<protein>
    <submittedName>
        <fullName evidence="1">Uncharacterized protein</fullName>
    </submittedName>
</protein>
<dbReference type="EMBL" id="UINC01134340">
    <property type="protein sequence ID" value="SVD17827.1"/>
    <property type="molecule type" value="Genomic_DNA"/>
</dbReference>